<feature type="domain" description="HTH cro/C1-type" evidence="1">
    <location>
        <begin position="6"/>
        <end position="60"/>
    </location>
</feature>
<evidence type="ECO:0000313" key="3">
    <source>
        <dbReference type="Proteomes" id="UP000823909"/>
    </source>
</evidence>
<keyword evidence="2" id="KW-0255">Endonuclease</keyword>
<evidence type="ECO:0000259" key="1">
    <source>
        <dbReference type="PROSITE" id="PS50943"/>
    </source>
</evidence>
<dbReference type="Gene3D" id="3.90.1570.10">
    <property type="entry name" value="tt1808, chain A"/>
    <property type="match status" value="1"/>
</dbReference>
<dbReference type="Pfam" id="PF05685">
    <property type="entry name" value="Uma2"/>
    <property type="match status" value="1"/>
</dbReference>
<keyword evidence="2" id="KW-0378">Hydrolase</keyword>
<name>A0A9D2RH61_9FIRM</name>
<reference evidence="2" key="1">
    <citation type="journal article" date="2021" name="PeerJ">
        <title>Extensive microbial diversity within the chicken gut microbiome revealed by metagenomics and culture.</title>
        <authorList>
            <person name="Gilroy R."/>
            <person name="Ravi A."/>
            <person name="Getino M."/>
            <person name="Pursley I."/>
            <person name="Horton D.L."/>
            <person name="Alikhan N.F."/>
            <person name="Baker D."/>
            <person name="Gharbi K."/>
            <person name="Hall N."/>
            <person name="Watson M."/>
            <person name="Adriaenssens E.M."/>
            <person name="Foster-Nyarko E."/>
            <person name="Jarju S."/>
            <person name="Secka A."/>
            <person name="Antonio M."/>
            <person name="Oren A."/>
            <person name="Chaudhuri R.R."/>
            <person name="La Ragione R."/>
            <person name="Hildebrand F."/>
            <person name="Pallen M.J."/>
        </authorList>
    </citation>
    <scope>NUCLEOTIDE SEQUENCE</scope>
    <source>
        <strain evidence="2">ChiBcec15-3976</strain>
    </source>
</reference>
<dbReference type="InterPro" id="IPR011335">
    <property type="entry name" value="Restrct_endonuc-II-like"/>
</dbReference>
<dbReference type="InterPro" id="IPR012296">
    <property type="entry name" value="Nuclease_put_TT1808"/>
</dbReference>
<dbReference type="Gene3D" id="1.10.260.40">
    <property type="entry name" value="lambda repressor-like DNA-binding domains"/>
    <property type="match status" value="1"/>
</dbReference>
<dbReference type="SUPFAM" id="SSF52980">
    <property type="entry name" value="Restriction endonuclease-like"/>
    <property type="match status" value="1"/>
</dbReference>
<dbReference type="PANTHER" id="PTHR34107">
    <property type="entry name" value="SLL0198 PROTEIN-RELATED"/>
    <property type="match status" value="1"/>
</dbReference>
<dbReference type="PANTHER" id="PTHR34107:SF4">
    <property type="entry name" value="SLL1222 PROTEIN"/>
    <property type="match status" value="1"/>
</dbReference>
<dbReference type="InterPro" id="IPR010982">
    <property type="entry name" value="Lambda_DNA-bd_dom_sf"/>
</dbReference>
<dbReference type="PROSITE" id="PS50943">
    <property type="entry name" value="HTH_CROC1"/>
    <property type="match status" value="1"/>
</dbReference>
<accession>A0A9D2RH61</accession>
<dbReference type="CDD" id="cd06260">
    <property type="entry name" value="DUF820-like"/>
    <property type="match status" value="1"/>
</dbReference>
<dbReference type="InterPro" id="IPR001387">
    <property type="entry name" value="Cro/C1-type_HTH"/>
</dbReference>
<dbReference type="SUPFAM" id="SSF47413">
    <property type="entry name" value="lambda repressor-like DNA-binding domains"/>
    <property type="match status" value="1"/>
</dbReference>
<protein>
    <submittedName>
        <fullName evidence="2">Uma2 family endonuclease</fullName>
    </submittedName>
</protein>
<dbReference type="Proteomes" id="UP000823909">
    <property type="component" value="Unassembled WGS sequence"/>
</dbReference>
<dbReference type="SMART" id="SM00530">
    <property type="entry name" value="HTH_XRE"/>
    <property type="match status" value="1"/>
</dbReference>
<dbReference type="InterPro" id="IPR008538">
    <property type="entry name" value="Uma2"/>
</dbReference>
<evidence type="ECO:0000313" key="2">
    <source>
        <dbReference type="EMBL" id="HJD42923.1"/>
    </source>
</evidence>
<keyword evidence="2" id="KW-0540">Nuclease</keyword>
<dbReference type="GO" id="GO:0003677">
    <property type="term" value="F:DNA binding"/>
    <property type="evidence" value="ECO:0007669"/>
    <property type="project" value="InterPro"/>
</dbReference>
<sequence>MDINDLKKMKKNSGMTNAEIAELSGIPLSTVNKIFSGATKNPRYATLLAIEQVLSSKEKIPFKYDQVKEEPVLIREAATPYAYSAREYDGEDIEKLSEYNRAELINGKIYMLSAPGRLHQYFVKRIYFEIESHIRKNKGKCEAYVSPFDVRLFGDDTSIVQPDLLVVCNRDILTDKGCCGAPDWVIEIVSKSNSSHDYVRKLVLYQKAGVREYWIVDPFQERVTVVNFEDQGKTEEYTYSDAVPSGVLEGLEIRFAQVKEGY</sequence>
<dbReference type="AlphaFoldDB" id="A0A9D2RH61"/>
<organism evidence="2 3">
    <name type="scientific">Candidatus Mediterraneibacter quadrami</name>
    <dbReference type="NCBI Taxonomy" id="2838684"/>
    <lineage>
        <taxon>Bacteria</taxon>
        <taxon>Bacillati</taxon>
        <taxon>Bacillota</taxon>
        <taxon>Clostridia</taxon>
        <taxon>Lachnospirales</taxon>
        <taxon>Lachnospiraceae</taxon>
        <taxon>Mediterraneibacter</taxon>
    </lineage>
</organism>
<dbReference type="EMBL" id="DWUU01000048">
    <property type="protein sequence ID" value="HJD42923.1"/>
    <property type="molecule type" value="Genomic_DNA"/>
</dbReference>
<dbReference type="GO" id="GO:0004519">
    <property type="term" value="F:endonuclease activity"/>
    <property type="evidence" value="ECO:0007669"/>
    <property type="project" value="UniProtKB-KW"/>
</dbReference>
<gene>
    <name evidence="2" type="ORF">H9910_07940</name>
</gene>
<proteinExistence type="predicted"/>
<dbReference type="Pfam" id="PF01381">
    <property type="entry name" value="HTH_3"/>
    <property type="match status" value="1"/>
</dbReference>
<dbReference type="CDD" id="cd00093">
    <property type="entry name" value="HTH_XRE"/>
    <property type="match status" value="1"/>
</dbReference>
<comment type="caution">
    <text evidence="2">The sequence shown here is derived from an EMBL/GenBank/DDBJ whole genome shotgun (WGS) entry which is preliminary data.</text>
</comment>
<reference evidence="2" key="2">
    <citation type="submission" date="2021-04" db="EMBL/GenBank/DDBJ databases">
        <authorList>
            <person name="Gilroy R."/>
        </authorList>
    </citation>
    <scope>NUCLEOTIDE SEQUENCE</scope>
    <source>
        <strain evidence="2">ChiBcec15-3976</strain>
    </source>
</reference>